<evidence type="ECO:0000256" key="1">
    <source>
        <dbReference type="SAM" id="Phobius"/>
    </source>
</evidence>
<dbReference type="Proteomes" id="UP001161389">
    <property type="component" value="Unassembled WGS sequence"/>
</dbReference>
<gene>
    <name evidence="2" type="ORF">GCM10007876_12230</name>
</gene>
<dbReference type="AlphaFoldDB" id="A0AA37S964"/>
<keyword evidence="1" id="KW-1133">Transmembrane helix</keyword>
<keyword evidence="1" id="KW-0812">Transmembrane</keyword>
<comment type="caution">
    <text evidence="2">The sequence shown here is derived from an EMBL/GenBank/DDBJ whole genome shotgun (WGS) entry which is preliminary data.</text>
</comment>
<feature type="transmembrane region" description="Helical" evidence="1">
    <location>
        <begin position="6"/>
        <end position="32"/>
    </location>
</feature>
<dbReference type="NCBIfam" id="TIGR03982">
    <property type="entry name" value="TIGR03982 family His-Xaa-Ser system protein"/>
    <property type="match status" value="1"/>
</dbReference>
<dbReference type="RefSeq" id="WP_284380034.1">
    <property type="nucleotide sequence ID" value="NZ_BSNM01000009.1"/>
</dbReference>
<evidence type="ECO:0000313" key="3">
    <source>
        <dbReference type="Proteomes" id="UP001161389"/>
    </source>
</evidence>
<sequence length="119" mass="14015">MILKIYRVTVFVFCVCWLTLNIVFPVVGYGIYGSEYKELSSKCADAMDETWFVEQLKDEQLNVSSKIHLMNCHEYDKTRKIMLSLGVSEHLLSYLNLEALELNQISVDRFVEQHRFNER</sequence>
<keyword evidence="1" id="KW-0472">Membrane</keyword>
<name>A0AA37S964_9GAMM</name>
<reference evidence="2" key="1">
    <citation type="journal article" date="2014" name="Int. J. Syst. Evol. Microbiol.">
        <title>Complete genome sequence of Corynebacterium casei LMG S-19264T (=DSM 44701T), isolated from a smear-ripened cheese.</title>
        <authorList>
            <consortium name="US DOE Joint Genome Institute (JGI-PGF)"/>
            <person name="Walter F."/>
            <person name="Albersmeier A."/>
            <person name="Kalinowski J."/>
            <person name="Ruckert C."/>
        </authorList>
    </citation>
    <scope>NUCLEOTIDE SEQUENCE</scope>
    <source>
        <strain evidence="2">NBRC 110071</strain>
    </source>
</reference>
<dbReference type="InterPro" id="IPR023814">
    <property type="entry name" value="His-Xaa-Ser_sys"/>
</dbReference>
<evidence type="ECO:0008006" key="4">
    <source>
        <dbReference type="Google" id="ProtNLM"/>
    </source>
</evidence>
<evidence type="ECO:0000313" key="2">
    <source>
        <dbReference type="EMBL" id="GLQ30744.1"/>
    </source>
</evidence>
<dbReference type="EMBL" id="BSNM01000009">
    <property type="protein sequence ID" value="GLQ30744.1"/>
    <property type="molecule type" value="Genomic_DNA"/>
</dbReference>
<reference evidence="2" key="2">
    <citation type="submission" date="2023-01" db="EMBL/GenBank/DDBJ databases">
        <title>Draft genome sequence of Litoribrevibacter albus strain NBRC 110071.</title>
        <authorList>
            <person name="Sun Q."/>
            <person name="Mori K."/>
        </authorList>
    </citation>
    <scope>NUCLEOTIDE SEQUENCE</scope>
    <source>
        <strain evidence="2">NBRC 110071</strain>
    </source>
</reference>
<accession>A0AA37S964</accession>
<keyword evidence="3" id="KW-1185">Reference proteome</keyword>
<protein>
    <recommendedName>
        <fullName evidence="4">TIGR03982 family His-Xaa-Ser system protein</fullName>
    </recommendedName>
</protein>
<organism evidence="2 3">
    <name type="scientific">Litoribrevibacter albus</name>
    <dbReference type="NCBI Taxonomy" id="1473156"/>
    <lineage>
        <taxon>Bacteria</taxon>
        <taxon>Pseudomonadati</taxon>
        <taxon>Pseudomonadota</taxon>
        <taxon>Gammaproteobacteria</taxon>
        <taxon>Oceanospirillales</taxon>
        <taxon>Oceanospirillaceae</taxon>
        <taxon>Litoribrevibacter</taxon>
    </lineage>
</organism>
<proteinExistence type="predicted"/>